<dbReference type="EMBL" id="MU854323">
    <property type="protein sequence ID" value="KAK4043898.1"/>
    <property type="molecule type" value="Genomic_DNA"/>
</dbReference>
<evidence type="ECO:0000313" key="1">
    <source>
        <dbReference type="EMBL" id="KAK4043898.1"/>
    </source>
</evidence>
<sequence length="150" mass="16831">MSYNVYLAESLGGGNSDHHAILLEPAASRSTAHGIEPSCFIFQVKDSVAQGMTYEFRDARDEDFFLGKTLLGTVDADDFNCIDRVCAALPPPKKQFHGPKRLYPREKLYKCQAWTRDALRALAAEGVLRNPYGVPWQDIHEGRRTGTWSI</sequence>
<evidence type="ECO:0000313" key="2">
    <source>
        <dbReference type="Proteomes" id="UP001303115"/>
    </source>
</evidence>
<gene>
    <name evidence="1" type="ORF">C8A01DRAFT_31996</name>
</gene>
<proteinExistence type="predicted"/>
<protein>
    <submittedName>
        <fullName evidence="1">Uncharacterized protein</fullName>
    </submittedName>
</protein>
<dbReference type="Proteomes" id="UP001303115">
    <property type="component" value="Unassembled WGS sequence"/>
</dbReference>
<dbReference type="Pfam" id="PF20174">
    <property type="entry name" value="DUF6540"/>
    <property type="match status" value="1"/>
</dbReference>
<dbReference type="InterPro" id="IPR046670">
    <property type="entry name" value="DUF6540"/>
</dbReference>
<accession>A0AAN6SVS7</accession>
<reference evidence="2" key="1">
    <citation type="journal article" date="2023" name="Mol. Phylogenet. Evol.">
        <title>Genome-scale phylogeny and comparative genomics of the fungal order Sordariales.</title>
        <authorList>
            <person name="Hensen N."/>
            <person name="Bonometti L."/>
            <person name="Westerberg I."/>
            <person name="Brannstrom I.O."/>
            <person name="Guillou S."/>
            <person name="Cros-Aarteil S."/>
            <person name="Calhoun S."/>
            <person name="Haridas S."/>
            <person name="Kuo A."/>
            <person name="Mondo S."/>
            <person name="Pangilinan J."/>
            <person name="Riley R."/>
            <person name="LaButti K."/>
            <person name="Andreopoulos B."/>
            <person name="Lipzen A."/>
            <person name="Chen C."/>
            <person name="Yan M."/>
            <person name="Daum C."/>
            <person name="Ng V."/>
            <person name="Clum A."/>
            <person name="Steindorff A."/>
            <person name="Ohm R.A."/>
            <person name="Martin F."/>
            <person name="Silar P."/>
            <person name="Natvig D.O."/>
            <person name="Lalanne C."/>
            <person name="Gautier V."/>
            <person name="Ament-Velasquez S.L."/>
            <person name="Kruys A."/>
            <person name="Hutchinson M.I."/>
            <person name="Powell A.J."/>
            <person name="Barry K."/>
            <person name="Miller A.N."/>
            <person name="Grigoriev I.V."/>
            <person name="Debuchy R."/>
            <person name="Gladieux P."/>
            <person name="Hiltunen Thoren M."/>
            <person name="Johannesson H."/>
        </authorList>
    </citation>
    <scope>NUCLEOTIDE SEQUENCE [LARGE SCALE GENOMIC DNA]</scope>
    <source>
        <strain evidence="2">CBS 284.82</strain>
    </source>
</reference>
<name>A0AAN6SVS7_9PEZI</name>
<keyword evidence="2" id="KW-1185">Reference proteome</keyword>
<organism evidence="1 2">
    <name type="scientific">Parachaetomium inaequale</name>
    <dbReference type="NCBI Taxonomy" id="2588326"/>
    <lineage>
        <taxon>Eukaryota</taxon>
        <taxon>Fungi</taxon>
        <taxon>Dikarya</taxon>
        <taxon>Ascomycota</taxon>
        <taxon>Pezizomycotina</taxon>
        <taxon>Sordariomycetes</taxon>
        <taxon>Sordariomycetidae</taxon>
        <taxon>Sordariales</taxon>
        <taxon>Chaetomiaceae</taxon>
        <taxon>Parachaetomium</taxon>
    </lineage>
</organism>
<dbReference type="AlphaFoldDB" id="A0AAN6SVS7"/>
<comment type="caution">
    <text evidence="1">The sequence shown here is derived from an EMBL/GenBank/DDBJ whole genome shotgun (WGS) entry which is preliminary data.</text>
</comment>